<dbReference type="Proteomes" id="UP001303285">
    <property type="component" value="Unassembled WGS sequence"/>
</dbReference>
<protein>
    <recommendedName>
        <fullName evidence="3">PIN domain-containing protein</fullName>
    </recommendedName>
</protein>
<dbReference type="GeneID" id="78017257"/>
<organism evidence="1 2">
    <name type="scientific">Nodularia spumigena UHCC 0060</name>
    <dbReference type="NCBI Taxonomy" id="3110300"/>
    <lineage>
        <taxon>Bacteria</taxon>
        <taxon>Bacillati</taxon>
        <taxon>Cyanobacteriota</taxon>
        <taxon>Cyanophyceae</taxon>
        <taxon>Nostocales</taxon>
        <taxon>Nodulariaceae</taxon>
        <taxon>Nodularia</taxon>
    </lineage>
</organism>
<comment type="caution">
    <text evidence="1">The sequence shown here is derived from an EMBL/GenBank/DDBJ whole genome shotgun (WGS) entry which is preliminary data.</text>
</comment>
<sequence>MAKLSKVGSQNECRTRLINQVAFPSARQTRDGLAAMDALHVAAALSVGAEEFVTREKKTKPMFRVSSLKVVSIFD</sequence>
<dbReference type="EMBL" id="JAYGHK010000030">
    <property type="protein sequence ID" value="MEA5608627.1"/>
    <property type="molecule type" value="Genomic_DNA"/>
</dbReference>
<evidence type="ECO:0000313" key="2">
    <source>
        <dbReference type="Proteomes" id="UP001303285"/>
    </source>
</evidence>
<gene>
    <name evidence="1" type="ORF">VB695_11160</name>
</gene>
<dbReference type="RefSeq" id="WP_006194703.1">
    <property type="nucleotide sequence ID" value="NZ_JAYGHK010000030.1"/>
</dbReference>
<accession>A0ABU5UQS7</accession>
<keyword evidence="2" id="KW-1185">Reference proteome</keyword>
<proteinExistence type="predicted"/>
<evidence type="ECO:0008006" key="3">
    <source>
        <dbReference type="Google" id="ProtNLM"/>
    </source>
</evidence>
<reference evidence="1 2" key="1">
    <citation type="submission" date="2023-12" db="EMBL/GenBank/DDBJ databases">
        <title>Baltic Sea Cyanobacteria.</title>
        <authorList>
            <person name="Delbaje E."/>
            <person name="Fewer D.P."/>
            <person name="Shishido T.K."/>
        </authorList>
    </citation>
    <scope>NUCLEOTIDE SEQUENCE [LARGE SCALE GENOMIC DNA]</scope>
    <source>
        <strain evidence="1 2">UHCC 0060</strain>
    </source>
</reference>
<evidence type="ECO:0000313" key="1">
    <source>
        <dbReference type="EMBL" id="MEA5608627.1"/>
    </source>
</evidence>
<name>A0ABU5UQS7_NODSP</name>